<dbReference type="RefSeq" id="WP_103872368.1">
    <property type="nucleotide sequence ID" value="NZ_FNUY01000003.1"/>
</dbReference>
<reference evidence="6 7" key="1">
    <citation type="submission" date="2016-10" db="EMBL/GenBank/DDBJ databases">
        <authorList>
            <person name="de Groot N.N."/>
        </authorList>
    </citation>
    <scope>NUCLEOTIDE SEQUENCE [LARGE SCALE GENOMIC DNA]</scope>
    <source>
        <strain evidence="6 7">DSM 26656</strain>
    </source>
</reference>
<dbReference type="InterPro" id="IPR008972">
    <property type="entry name" value="Cupredoxin"/>
</dbReference>
<gene>
    <name evidence="6" type="ORF">SAMN04488115_103574</name>
</gene>
<evidence type="ECO:0000256" key="3">
    <source>
        <dbReference type="SAM" id="MobiDB-lite"/>
    </source>
</evidence>
<evidence type="ECO:0000256" key="2">
    <source>
        <dbReference type="ARBA" id="ARBA00023008"/>
    </source>
</evidence>
<dbReference type="PANTHER" id="PTHR38439:SF3">
    <property type="entry name" value="COPPER-RESISTANT CUPROPROTEIN COPI"/>
    <property type="match status" value="1"/>
</dbReference>
<accession>A0A1H5Y853</accession>
<protein>
    <submittedName>
        <fullName evidence="6">Uncharacterized copper-binding protein, cupredoxin-like subfamily</fullName>
    </submittedName>
</protein>
<dbReference type="SUPFAM" id="SSF49503">
    <property type="entry name" value="Cupredoxins"/>
    <property type="match status" value="1"/>
</dbReference>
<keyword evidence="4" id="KW-0732">Signal</keyword>
<feature type="chain" id="PRO_5009290248" evidence="4">
    <location>
        <begin position="25"/>
        <end position="165"/>
    </location>
</feature>
<evidence type="ECO:0000313" key="6">
    <source>
        <dbReference type="EMBL" id="SEG20128.1"/>
    </source>
</evidence>
<name>A0A1H5Y853_9HYPH</name>
<feature type="domain" description="Blue (type 1) copper" evidence="5">
    <location>
        <begin position="56"/>
        <end position="165"/>
    </location>
</feature>
<dbReference type="InterPro" id="IPR000923">
    <property type="entry name" value="BlueCu_1"/>
</dbReference>
<dbReference type="InterPro" id="IPR050845">
    <property type="entry name" value="Cu-binding_ET"/>
</dbReference>
<dbReference type="PANTHER" id="PTHR38439">
    <property type="entry name" value="AURACYANIN-B"/>
    <property type="match status" value="1"/>
</dbReference>
<keyword evidence="7" id="KW-1185">Reference proteome</keyword>
<keyword evidence="1" id="KW-0479">Metal-binding</keyword>
<dbReference type="OrthoDB" id="9816061at2"/>
<feature type="region of interest" description="Disordered" evidence="3">
    <location>
        <begin position="27"/>
        <end position="49"/>
    </location>
</feature>
<dbReference type="AlphaFoldDB" id="A0A1H5Y853"/>
<keyword evidence="2" id="KW-0186">Copper</keyword>
<dbReference type="CDD" id="cd04211">
    <property type="entry name" value="Cupredoxin_like_2"/>
    <property type="match status" value="1"/>
</dbReference>
<evidence type="ECO:0000256" key="1">
    <source>
        <dbReference type="ARBA" id="ARBA00022723"/>
    </source>
</evidence>
<feature type="signal peptide" evidence="4">
    <location>
        <begin position="1"/>
        <end position="24"/>
    </location>
</feature>
<proteinExistence type="predicted"/>
<dbReference type="Pfam" id="PF00127">
    <property type="entry name" value="Copper-bind"/>
    <property type="match status" value="1"/>
</dbReference>
<dbReference type="Gene3D" id="2.60.40.420">
    <property type="entry name" value="Cupredoxins - blue copper proteins"/>
    <property type="match status" value="1"/>
</dbReference>
<dbReference type="GO" id="GO:0009055">
    <property type="term" value="F:electron transfer activity"/>
    <property type="evidence" value="ECO:0007669"/>
    <property type="project" value="InterPro"/>
</dbReference>
<dbReference type="GO" id="GO:0005507">
    <property type="term" value="F:copper ion binding"/>
    <property type="evidence" value="ECO:0007669"/>
    <property type="project" value="InterPro"/>
</dbReference>
<evidence type="ECO:0000313" key="7">
    <source>
        <dbReference type="Proteomes" id="UP000236743"/>
    </source>
</evidence>
<dbReference type="Proteomes" id="UP000236743">
    <property type="component" value="Unassembled WGS sequence"/>
</dbReference>
<evidence type="ECO:0000256" key="4">
    <source>
        <dbReference type="SAM" id="SignalP"/>
    </source>
</evidence>
<organism evidence="6 7">
    <name type="scientific">Bosea lathyri</name>
    <dbReference type="NCBI Taxonomy" id="1036778"/>
    <lineage>
        <taxon>Bacteria</taxon>
        <taxon>Pseudomonadati</taxon>
        <taxon>Pseudomonadota</taxon>
        <taxon>Alphaproteobacteria</taxon>
        <taxon>Hyphomicrobiales</taxon>
        <taxon>Boseaceae</taxon>
        <taxon>Bosea</taxon>
    </lineage>
</organism>
<sequence>MKRIKRIGLGAIAALALSTTIALAGPGGSAGHGHGAGDETAYGKPGDAKKPARLVQVTMAERDGKMVFIPDRIEVRRGEQIKFAMRNNGELDHELVLATLQENLKHAIDMQKNPDMEHDDPNAKRLAPKKTGEIVWQFTKAGEFDFSCLIPGHREAGMTGKVIVK</sequence>
<evidence type="ECO:0000259" key="5">
    <source>
        <dbReference type="Pfam" id="PF00127"/>
    </source>
</evidence>
<dbReference type="EMBL" id="FNUY01000003">
    <property type="protein sequence ID" value="SEG20128.1"/>
    <property type="molecule type" value="Genomic_DNA"/>
</dbReference>